<evidence type="ECO:0000313" key="2">
    <source>
        <dbReference type="Proteomes" id="UP001527090"/>
    </source>
</evidence>
<comment type="caution">
    <text evidence="1">The sequence shown here is derived from an EMBL/GenBank/DDBJ whole genome shotgun (WGS) entry which is preliminary data.</text>
</comment>
<accession>A0ABT4EGT9</accession>
<evidence type="ECO:0000313" key="1">
    <source>
        <dbReference type="EMBL" id="MCY9532967.1"/>
    </source>
</evidence>
<reference evidence="1 2" key="1">
    <citation type="submission" date="2022-05" db="EMBL/GenBank/DDBJ databases">
        <title>Genome Sequencing of Bee-Associated Microbes.</title>
        <authorList>
            <person name="Dunlap C."/>
        </authorList>
    </citation>
    <scope>NUCLEOTIDE SEQUENCE [LARGE SCALE GENOMIC DNA]</scope>
    <source>
        <strain evidence="1 2">NRRL NRS-750</strain>
    </source>
</reference>
<organism evidence="1 2">
    <name type="scientific">Paenibacillus alvei</name>
    <name type="common">Bacillus alvei</name>
    <dbReference type="NCBI Taxonomy" id="44250"/>
    <lineage>
        <taxon>Bacteria</taxon>
        <taxon>Bacillati</taxon>
        <taxon>Bacillota</taxon>
        <taxon>Bacilli</taxon>
        <taxon>Bacillales</taxon>
        <taxon>Paenibacillaceae</taxon>
        <taxon>Paenibacillus</taxon>
    </lineage>
</organism>
<dbReference type="Proteomes" id="UP001527090">
    <property type="component" value="Unassembled WGS sequence"/>
</dbReference>
<dbReference type="EMBL" id="JAMDLY010000024">
    <property type="protein sequence ID" value="MCY9532967.1"/>
    <property type="molecule type" value="Genomic_DNA"/>
</dbReference>
<name>A0ABT4EGT9_PAEAL</name>
<sequence length="103" mass="12062">MNELKVKQTHLEMLVDSLESQIRERETTLNELQEEIWKKEIEIKLFSSIGLHDEAQKIIKELGALEDQQTELGKNKLSKEKSLIKAAEKYIAELDEFMDEEDD</sequence>
<gene>
    <name evidence="1" type="ORF">M5X04_27025</name>
</gene>
<proteinExistence type="predicted"/>
<protein>
    <submittedName>
        <fullName evidence="1">Uncharacterized protein</fullName>
    </submittedName>
</protein>
<keyword evidence="2" id="KW-1185">Reference proteome</keyword>